<protein>
    <submittedName>
        <fullName evidence="8">Serine/threonine protein kinase</fullName>
    </submittedName>
</protein>
<evidence type="ECO:0000256" key="2">
    <source>
        <dbReference type="ARBA" id="ARBA00022737"/>
    </source>
</evidence>
<dbReference type="PROSITE" id="PS50082">
    <property type="entry name" value="WD_REPEATS_2"/>
    <property type="match status" value="3"/>
</dbReference>
<dbReference type="SUPFAM" id="SSF50978">
    <property type="entry name" value="WD40 repeat-like"/>
    <property type="match status" value="1"/>
</dbReference>
<evidence type="ECO:0000313" key="9">
    <source>
        <dbReference type="Proteomes" id="UP000050465"/>
    </source>
</evidence>
<dbReference type="AlphaFoldDB" id="A0A0N8KN96"/>
<dbReference type="PATRIC" id="fig|1666911.3.peg.4078"/>
<dbReference type="InterPro" id="IPR015943">
    <property type="entry name" value="WD40/YVTN_repeat-like_dom_sf"/>
</dbReference>
<dbReference type="InterPro" id="IPR036322">
    <property type="entry name" value="WD40_repeat_dom_sf"/>
</dbReference>
<dbReference type="Gene3D" id="3.30.200.20">
    <property type="entry name" value="Phosphorylase Kinase, domain 1"/>
    <property type="match status" value="1"/>
</dbReference>
<dbReference type="CDD" id="cd14014">
    <property type="entry name" value="STKc_PknB_like"/>
    <property type="match status" value="1"/>
</dbReference>
<evidence type="ECO:0000259" key="7">
    <source>
        <dbReference type="PROSITE" id="PS50011"/>
    </source>
</evidence>
<dbReference type="InterPro" id="IPR001680">
    <property type="entry name" value="WD40_rpt"/>
</dbReference>
<dbReference type="STRING" id="1666911.HLUCCA11_08485"/>
<keyword evidence="8" id="KW-0418">Kinase</keyword>
<evidence type="ECO:0000256" key="4">
    <source>
        <dbReference type="ARBA" id="ARBA00022840"/>
    </source>
</evidence>
<sequence length="755" mass="82592">MGQAASRRSDSNLNANLKTQKAGIEVDTEVSIEVGIEAVVYCLNPACPSPENSASANFCQACGSALTLSGRYRAQSLLGEGGFGRTFLASDRRCDRCVIKQLYPNTAGENSFALEAERLRKLGEHPQIPRLIEAIDQAIDPAIPNRPGSNGLSQFLVQQFAPGDNLESRIEKEGPWTQQQVRSLLTSLIPVLQYVHSFDIIHRDIKPANIIVHSAADELAGHGTGHDTDHDKGNASPKMLPMLVDFGAAKWVRHTPAKTVIGSAGYAAPEQSMGQATFASDIYSLGLTCLYLLTSIHPFSLYSAAEDCWVWQDYLPQPIEPRFAQVLDQMVARSLQQRYSSMDEVALDLQFSKNPLRYAPKQLLTQTKDTAQKSIAPFIKDIFQNNGLSNGLQLKKRWRSLSLRSPTKSLARRPQVIVAQQWRQCYRITEPIGVMQAIAASPHMLATAGISGSIRLWHLPSGQLIHTFHKRRLVGDGHTAAVTALQFHPDGRALYSASIDSTIKEWDSTERCLLNTLPTQGWTPTGLLVTADGRQLISPNSDGQIILWDIATLMPVGQLAQHQQSVRAIALSSHLSSHFTGRYIGQPNLLASASDDGTVKLWRYQAQQPQPTLAKTISMGEDTAHTAWFKGAENREGAIAIALHQPNPQSSQLIVATTSGLVQQYEVNPQLDCGIPTKLYQSPHLITALALSWDGYLAIGSEDSVLTLWSLSSGDCVAKLTHDWGIVAVTFSPDGQKLVVASADEIITVWQREPG</sequence>
<dbReference type="Gene3D" id="2.130.10.10">
    <property type="entry name" value="YVTN repeat-like/Quinoprotein amine dehydrogenase"/>
    <property type="match status" value="3"/>
</dbReference>
<keyword evidence="1 5" id="KW-0853">WD repeat</keyword>
<keyword evidence="4 6" id="KW-0067">ATP-binding</keyword>
<dbReference type="PROSITE" id="PS50011">
    <property type="entry name" value="PROTEIN_KINASE_DOM"/>
    <property type="match status" value="1"/>
</dbReference>
<feature type="repeat" description="WD" evidence="5">
    <location>
        <begin position="475"/>
        <end position="507"/>
    </location>
</feature>
<feature type="repeat" description="WD" evidence="5">
    <location>
        <begin position="571"/>
        <end position="612"/>
    </location>
</feature>
<keyword evidence="3 6" id="KW-0547">Nucleotide-binding</keyword>
<dbReference type="InterPro" id="IPR011009">
    <property type="entry name" value="Kinase-like_dom_sf"/>
</dbReference>
<keyword evidence="8" id="KW-0723">Serine/threonine-protein kinase</keyword>
<feature type="domain" description="Protein kinase" evidence="7">
    <location>
        <begin position="72"/>
        <end position="351"/>
    </location>
</feature>
<dbReference type="PROSITE" id="PS50294">
    <property type="entry name" value="WD_REPEATS_REGION"/>
    <property type="match status" value="2"/>
</dbReference>
<dbReference type="SMART" id="SM00320">
    <property type="entry name" value="WD40"/>
    <property type="match status" value="6"/>
</dbReference>
<dbReference type="InterPro" id="IPR008271">
    <property type="entry name" value="Ser/Thr_kinase_AS"/>
</dbReference>
<evidence type="ECO:0000256" key="3">
    <source>
        <dbReference type="ARBA" id="ARBA00022741"/>
    </source>
</evidence>
<dbReference type="Proteomes" id="UP000050465">
    <property type="component" value="Unassembled WGS sequence"/>
</dbReference>
<dbReference type="Gene3D" id="1.10.510.10">
    <property type="entry name" value="Transferase(Phosphotransferase) domain 1"/>
    <property type="match status" value="1"/>
</dbReference>
<evidence type="ECO:0000313" key="8">
    <source>
        <dbReference type="EMBL" id="KPQ35922.1"/>
    </source>
</evidence>
<dbReference type="InterPro" id="IPR050349">
    <property type="entry name" value="WD_LIS1/nudF_dynein_reg"/>
</dbReference>
<dbReference type="PANTHER" id="PTHR44129">
    <property type="entry name" value="WD REPEAT-CONTAINING PROTEIN POP1"/>
    <property type="match status" value="1"/>
</dbReference>
<accession>A0A0N8KN96</accession>
<name>A0A0N8KN96_9CYAN</name>
<evidence type="ECO:0000256" key="1">
    <source>
        <dbReference type="ARBA" id="ARBA00022574"/>
    </source>
</evidence>
<dbReference type="GO" id="GO:0005524">
    <property type="term" value="F:ATP binding"/>
    <property type="evidence" value="ECO:0007669"/>
    <property type="project" value="UniProtKB-UniRule"/>
</dbReference>
<evidence type="ECO:0000256" key="6">
    <source>
        <dbReference type="PROSITE-ProRule" id="PRU10141"/>
    </source>
</evidence>
<dbReference type="SUPFAM" id="SSF56112">
    <property type="entry name" value="Protein kinase-like (PK-like)"/>
    <property type="match status" value="1"/>
</dbReference>
<feature type="binding site" evidence="6">
    <location>
        <position position="100"/>
    </location>
    <ligand>
        <name>ATP</name>
        <dbReference type="ChEBI" id="CHEBI:30616"/>
    </ligand>
</feature>
<organism evidence="8 9">
    <name type="scientific">Phormidesmis priestleyi Ana</name>
    <dbReference type="NCBI Taxonomy" id="1666911"/>
    <lineage>
        <taxon>Bacteria</taxon>
        <taxon>Bacillati</taxon>
        <taxon>Cyanobacteriota</taxon>
        <taxon>Cyanophyceae</taxon>
        <taxon>Leptolyngbyales</taxon>
        <taxon>Leptolyngbyaceae</taxon>
        <taxon>Phormidesmis</taxon>
    </lineage>
</organism>
<proteinExistence type="predicted"/>
<feature type="repeat" description="WD" evidence="5">
    <location>
        <begin position="719"/>
        <end position="755"/>
    </location>
</feature>
<dbReference type="CDD" id="cd00200">
    <property type="entry name" value="WD40"/>
    <property type="match status" value="1"/>
</dbReference>
<dbReference type="InterPro" id="IPR000719">
    <property type="entry name" value="Prot_kinase_dom"/>
</dbReference>
<gene>
    <name evidence="8" type="ORF">HLUCCA11_08485</name>
</gene>
<dbReference type="InterPro" id="IPR017441">
    <property type="entry name" value="Protein_kinase_ATP_BS"/>
</dbReference>
<dbReference type="Pfam" id="PF00069">
    <property type="entry name" value="Pkinase"/>
    <property type="match status" value="1"/>
</dbReference>
<dbReference type="EMBL" id="LJZR01000009">
    <property type="protein sequence ID" value="KPQ35922.1"/>
    <property type="molecule type" value="Genomic_DNA"/>
</dbReference>
<dbReference type="PROSITE" id="PS00108">
    <property type="entry name" value="PROTEIN_KINASE_ST"/>
    <property type="match status" value="1"/>
</dbReference>
<comment type="caution">
    <text evidence="8">The sequence shown here is derived from an EMBL/GenBank/DDBJ whole genome shotgun (WGS) entry which is preliminary data.</text>
</comment>
<dbReference type="Pfam" id="PF00400">
    <property type="entry name" value="WD40"/>
    <property type="match status" value="3"/>
</dbReference>
<dbReference type="GO" id="GO:0004674">
    <property type="term" value="F:protein serine/threonine kinase activity"/>
    <property type="evidence" value="ECO:0007669"/>
    <property type="project" value="UniProtKB-KW"/>
</dbReference>
<dbReference type="NCBIfam" id="NF045510">
    <property type="entry name" value="4Cys_prefix_kin"/>
    <property type="match status" value="1"/>
</dbReference>
<keyword evidence="2" id="KW-0677">Repeat</keyword>
<dbReference type="SMART" id="SM00220">
    <property type="entry name" value="S_TKc"/>
    <property type="match status" value="1"/>
</dbReference>
<reference evidence="8 9" key="1">
    <citation type="submission" date="2015-09" db="EMBL/GenBank/DDBJ databases">
        <title>Identification and resolution of microdiversity through metagenomic sequencing of parallel consortia.</title>
        <authorList>
            <person name="Nelson W.C."/>
            <person name="Romine M.F."/>
            <person name="Lindemann S.R."/>
        </authorList>
    </citation>
    <scope>NUCLEOTIDE SEQUENCE [LARGE SCALE GENOMIC DNA]</scope>
    <source>
        <strain evidence="8">Ana</strain>
    </source>
</reference>
<keyword evidence="8" id="KW-0808">Transferase</keyword>
<dbReference type="PROSITE" id="PS00107">
    <property type="entry name" value="PROTEIN_KINASE_ATP"/>
    <property type="match status" value="1"/>
</dbReference>
<evidence type="ECO:0000256" key="5">
    <source>
        <dbReference type="PROSITE-ProRule" id="PRU00221"/>
    </source>
</evidence>